<dbReference type="GO" id="GO:0016787">
    <property type="term" value="F:hydrolase activity"/>
    <property type="evidence" value="ECO:0007669"/>
    <property type="project" value="UniProtKB-KW"/>
</dbReference>
<dbReference type="AlphaFoldDB" id="A0A8D5ZK33"/>
<reference evidence="2" key="1">
    <citation type="journal article" date="2013" name="Int. J. Syst. Evol. Microbiol.">
        <title>Polycladomyces abyssicola gen. nov., sp. nov., a thermophilic filamentous bacterium isolated from hemipelagic sediment.</title>
        <authorList>
            <person name="Tsubouchi T."/>
            <person name="Shimane Y."/>
            <person name="Mori K."/>
            <person name="Usui K."/>
            <person name="Hiraki T."/>
            <person name="Tame A."/>
            <person name="Uematsu K."/>
            <person name="Maruyama T."/>
            <person name="Hatada Y."/>
        </authorList>
    </citation>
    <scope>NUCLEOTIDE SEQUENCE</scope>
    <source>
        <strain evidence="2">JIR-001</strain>
    </source>
</reference>
<organism evidence="2 3">
    <name type="scientific">Polycladomyces abyssicola</name>
    <dbReference type="NCBI Taxonomy" id="1125966"/>
    <lineage>
        <taxon>Bacteria</taxon>
        <taxon>Bacillati</taxon>
        <taxon>Bacillota</taxon>
        <taxon>Bacilli</taxon>
        <taxon>Bacillales</taxon>
        <taxon>Thermoactinomycetaceae</taxon>
        <taxon>Polycladomyces</taxon>
    </lineage>
</organism>
<protein>
    <submittedName>
        <fullName evidence="2">Metal-dependent hydrolase</fullName>
    </submittedName>
</protein>
<dbReference type="Pfam" id="PF04307">
    <property type="entry name" value="YdjM"/>
    <property type="match status" value="1"/>
</dbReference>
<accession>A0A8D5ZK33</accession>
<gene>
    <name evidence="2" type="ORF">JIR001_08870</name>
</gene>
<dbReference type="InterPro" id="IPR016956">
    <property type="entry name" value="YdjM"/>
</dbReference>
<evidence type="ECO:0000313" key="2">
    <source>
        <dbReference type="EMBL" id="BCU81104.1"/>
    </source>
</evidence>
<keyword evidence="1" id="KW-0812">Transmembrane</keyword>
<name>A0A8D5ZK33_9BACL</name>
<feature type="transmembrane region" description="Helical" evidence="1">
    <location>
        <begin position="90"/>
        <end position="106"/>
    </location>
</feature>
<dbReference type="PIRSF" id="PIRSF030780">
    <property type="entry name" value="Md_memb_hyd_prd"/>
    <property type="match status" value="1"/>
</dbReference>
<keyword evidence="1" id="KW-0472">Membrane</keyword>
<dbReference type="RefSeq" id="WP_212774388.1">
    <property type="nucleotide sequence ID" value="NZ_AP024601.1"/>
</dbReference>
<sequence>MTGKTHLAVGIATGTIVAGVTGVSDELIPTVTTIAVAGFASLLPDIDEDGSMLNKWLFRFVPKTYQLRSILLALMGAVVLFLSYLYKWPAWAWACGIWAMVVAFVPHRTITHSVVGTAFWAWVMQQVWPEYALAAVAGYGSHLLTDAMTPKGIPLFWPWKLNVGFKALGIRVKTGGVLDKVLGIIALWCACLLMVWFVFSFFYEEAVAAGLFSLPQPSELRCR</sequence>
<keyword evidence="3" id="KW-1185">Reference proteome</keyword>
<dbReference type="PANTHER" id="PTHR35531">
    <property type="entry name" value="INNER MEMBRANE PROTEIN YBCI-RELATED"/>
    <property type="match status" value="1"/>
</dbReference>
<evidence type="ECO:0000313" key="3">
    <source>
        <dbReference type="Proteomes" id="UP000677436"/>
    </source>
</evidence>
<dbReference type="KEGG" id="pabs:JIR001_08870"/>
<keyword evidence="1" id="KW-1133">Transmembrane helix</keyword>
<dbReference type="Proteomes" id="UP000677436">
    <property type="component" value="Chromosome"/>
</dbReference>
<dbReference type="EMBL" id="AP024601">
    <property type="protein sequence ID" value="BCU81104.1"/>
    <property type="molecule type" value="Genomic_DNA"/>
</dbReference>
<feature type="transmembrane region" description="Helical" evidence="1">
    <location>
        <begin position="65"/>
        <end position="84"/>
    </location>
</feature>
<keyword evidence="2" id="KW-0378">Hydrolase</keyword>
<evidence type="ECO:0000256" key="1">
    <source>
        <dbReference type="SAM" id="Phobius"/>
    </source>
</evidence>
<dbReference type="PANTHER" id="PTHR35531:SF1">
    <property type="entry name" value="INNER MEMBRANE PROTEIN YBCI-RELATED"/>
    <property type="match status" value="1"/>
</dbReference>
<reference evidence="2" key="2">
    <citation type="journal article" date="2021" name="Microbiol. Resour. Announc.">
        <title>Complete Genome Sequence of Polycladomyces abyssicola JIR-001T, Isolated from Hemipelagic Sediment in Deep Seawater.</title>
        <authorList>
            <person name="Tsubouchi T."/>
            <person name="Kaneko Y."/>
        </authorList>
    </citation>
    <scope>NUCLEOTIDE SEQUENCE</scope>
    <source>
        <strain evidence="2">JIR-001</strain>
    </source>
</reference>
<proteinExistence type="predicted"/>
<dbReference type="InterPro" id="IPR007404">
    <property type="entry name" value="YdjM-like"/>
</dbReference>
<feature type="transmembrane region" description="Helical" evidence="1">
    <location>
        <begin position="181"/>
        <end position="203"/>
    </location>
</feature>